<evidence type="ECO:0000256" key="3">
    <source>
        <dbReference type="ARBA" id="ARBA00022448"/>
    </source>
</evidence>
<dbReference type="PANTHER" id="PTHR43649">
    <property type="entry name" value="ARABINOSE-BINDING PROTEIN-RELATED"/>
    <property type="match status" value="1"/>
</dbReference>
<reference evidence="6 7" key="1">
    <citation type="journal article" date="2017" name="BMC Genomics">
        <title>Comparative genomic and phylogenomic analyses of the Bifidobacteriaceae family.</title>
        <authorList>
            <person name="Lugli G.A."/>
            <person name="Milani C."/>
            <person name="Turroni F."/>
            <person name="Duranti S."/>
            <person name="Mancabelli L."/>
            <person name="Mangifesta M."/>
            <person name="Ferrario C."/>
            <person name="Modesto M."/>
            <person name="Mattarelli P."/>
            <person name="Jiri K."/>
            <person name="van Sinderen D."/>
            <person name="Ventura M."/>
        </authorList>
    </citation>
    <scope>NUCLEOTIDE SEQUENCE [LARGE SCALE GENOMIC DNA]</scope>
    <source>
        <strain evidence="6 7">DSM 28807</strain>
    </source>
</reference>
<comment type="subcellular location">
    <subcellularLocation>
        <location evidence="1">Cell envelope</location>
    </subcellularLocation>
</comment>
<accession>A0A261FPB6</accession>
<organism evidence="6 7">
    <name type="scientific">Bifidobacterium lemurum</name>
    <dbReference type="NCBI Taxonomy" id="1603886"/>
    <lineage>
        <taxon>Bacteria</taxon>
        <taxon>Bacillati</taxon>
        <taxon>Actinomycetota</taxon>
        <taxon>Actinomycetes</taxon>
        <taxon>Bifidobacteriales</taxon>
        <taxon>Bifidobacteriaceae</taxon>
        <taxon>Bifidobacterium</taxon>
    </lineage>
</organism>
<dbReference type="PANTHER" id="PTHR43649:SF31">
    <property type="entry name" value="SN-GLYCEROL-3-PHOSPHATE-BINDING PERIPLASMIC PROTEIN UGPB"/>
    <property type="match status" value="1"/>
</dbReference>
<comment type="caution">
    <text evidence="6">The sequence shown here is derived from an EMBL/GenBank/DDBJ whole genome shotgun (WGS) entry which is preliminary data.</text>
</comment>
<dbReference type="PROSITE" id="PS51257">
    <property type="entry name" value="PROKAR_LIPOPROTEIN"/>
    <property type="match status" value="1"/>
</dbReference>
<keyword evidence="4 5" id="KW-0732">Signal</keyword>
<dbReference type="EMBL" id="MWWX01000012">
    <property type="protein sequence ID" value="OZG60938.1"/>
    <property type="molecule type" value="Genomic_DNA"/>
</dbReference>
<protein>
    <submittedName>
        <fullName evidence="6">Sugar ABC transporter substrate-binding protein</fullName>
    </submittedName>
</protein>
<gene>
    <name evidence="6" type="ORF">BLEM_1658</name>
</gene>
<evidence type="ECO:0000256" key="5">
    <source>
        <dbReference type="SAM" id="SignalP"/>
    </source>
</evidence>
<dbReference type="SUPFAM" id="SSF53850">
    <property type="entry name" value="Periplasmic binding protein-like II"/>
    <property type="match status" value="1"/>
</dbReference>
<evidence type="ECO:0000256" key="2">
    <source>
        <dbReference type="ARBA" id="ARBA00008520"/>
    </source>
</evidence>
<evidence type="ECO:0000256" key="1">
    <source>
        <dbReference type="ARBA" id="ARBA00004196"/>
    </source>
</evidence>
<keyword evidence="7" id="KW-1185">Reference proteome</keyword>
<keyword evidence="3" id="KW-0813">Transport</keyword>
<evidence type="ECO:0000313" key="7">
    <source>
        <dbReference type="Proteomes" id="UP000216352"/>
    </source>
</evidence>
<dbReference type="RefSeq" id="WP_072725309.1">
    <property type="nucleotide sequence ID" value="NZ_BDIS01000014.1"/>
</dbReference>
<sequence length="439" mass="46145">MRNLNRMAAAFVIVAMASGLAACGPGSSNSNDGAQNEAVSTDLGDEQIELKLWDGAGLKAKDDALIEAFEAKYPNITITATYDPDNVSAQNGPRVISASETPDIARITDVGSAARGGHVISLEEYAEAYGWDIPESQTSTYSMNDDQELGEGDRYAIPDGFTMTGIFWNKELAGELGITEAPKTIEELEEDMAIAKEAGVLPMMADAKDAGVIHLLDGLLINENGVDAIRAFTLQRDGATIDTDGTATAAQYIADWAAAGYFPDGVNAIDSSTALSRFTKGEGLFFPAGNWYTSSISEAMGDTAGFIAVPPLEEGEGSGGALDGATPWGIPTNAEHKNAAAAFINFLMSDEARQIMIENGYAPVGEGEATSDDPVMQSVLETYSEFIAGGNTATHIYNSTAGIQANALIPAVQELIDGSLQPSDFGSTIQAKYEDELGE</sequence>
<dbReference type="Gene3D" id="3.40.190.10">
    <property type="entry name" value="Periplasmic binding protein-like II"/>
    <property type="match status" value="2"/>
</dbReference>
<dbReference type="STRING" id="1603886.GCA_001895165_01081"/>
<dbReference type="Pfam" id="PF01547">
    <property type="entry name" value="SBP_bac_1"/>
    <property type="match status" value="1"/>
</dbReference>
<feature type="signal peptide" evidence="5">
    <location>
        <begin position="1"/>
        <end position="21"/>
    </location>
</feature>
<feature type="chain" id="PRO_5043153349" evidence="5">
    <location>
        <begin position="22"/>
        <end position="439"/>
    </location>
</feature>
<dbReference type="Proteomes" id="UP000216352">
    <property type="component" value="Unassembled WGS sequence"/>
</dbReference>
<proteinExistence type="inferred from homology"/>
<comment type="similarity">
    <text evidence="2">Belongs to the bacterial solute-binding protein 1 family.</text>
</comment>
<dbReference type="InterPro" id="IPR050490">
    <property type="entry name" value="Bact_solute-bd_prot1"/>
</dbReference>
<dbReference type="InterPro" id="IPR006059">
    <property type="entry name" value="SBP"/>
</dbReference>
<dbReference type="OrthoDB" id="2060074at2"/>
<dbReference type="AlphaFoldDB" id="A0A261FPB6"/>
<evidence type="ECO:0000313" key="6">
    <source>
        <dbReference type="EMBL" id="OZG60938.1"/>
    </source>
</evidence>
<evidence type="ECO:0000256" key="4">
    <source>
        <dbReference type="ARBA" id="ARBA00022729"/>
    </source>
</evidence>
<name>A0A261FPB6_9BIFI</name>
<dbReference type="GO" id="GO:0030313">
    <property type="term" value="C:cell envelope"/>
    <property type="evidence" value="ECO:0007669"/>
    <property type="project" value="UniProtKB-SubCell"/>
</dbReference>